<evidence type="ECO:0000256" key="1">
    <source>
        <dbReference type="PROSITE-ProRule" id="PRU00409"/>
    </source>
</evidence>
<dbReference type="InterPro" id="IPR026838">
    <property type="entry name" value="YheC/D"/>
</dbReference>
<comment type="caution">
    <text evidence="3">The sequence shown here is derived from an EMBL/GenBank/DDBJ whole genome shotgun (WGS) entry which is preliminary data.</text>
</comment>
<name>A0ABR7DGM9_9CLOT</name>
<dbReference type="InterPro" id="IPR011761">
    <property type="entry name" value="ATP-grasp"/>
</dbReference>
<dbReference type="SUPFAM" id="SSF56059">
    <property type="entry name" value="Glutathione synthetase ATP-binding domain-like"/>
    <property type="match status" value="1"/>
</dbReference>
<sequence>MTERSSLIKIIILQDFILDPREISIPKKVIEKIDFNKEIFFKFGAEKKEVNCTANDTEDIIYISSSLVDEFSVYSGMKTNFIINENVICIGPVIGSFTDTTSVRIASEQRPGTKLKCLCESNRDARTILYFFSVNDFDSENERIHGTYYNYVAERWEKGYFPIPDVLYDRGGGILNKQKGASQYIRETIEKDENVMRFNPRYYFDKWQVYDKLNRYDEVKKYLPLTIRYRNASDLLMMLEKSKTLYIKDRVGNRGIGVTRIVKLLDGTFDLSYFTKELFQERYYSFEGLVSRIDELYKGKNAIIQPSIDMIKVDEGNVDMRATVQRDGNGNLGIVACPVRLGKSGAPITSTRSGSKVYRFEEFFMSILNYPKEKIDGIKAKIDDFLISTYKAIEDIYGRFGEIGIDFAIDKSGEIWFIECNAKPGKDTVYLSYDKETIKKAFLNPLEYAKYIAGY</sequence>
<keyword evidence="4" id="KW-1185">Reference proteome</keyword>
<keyword evidence="1" id="KW-0067">ATP-binding</keyword>
<evidence type="ECO:0000313" key="3">
    <source>
        <dbReference type="EMBL" id="MBC5629988.1"/>
    </source>
</evidence>
<keyword evidence="1" id="KW-0547">Nucleotide-binding</keyword>
<feature type="domain" description="ATP-grasp" evidence="2">
    <location>
        <begin position="213"/>
        <end position="447"/>
    </location>
</feature>
<accession>A0ABR7DGM9</accession>
<dbReference type="Pfam" id="PF14398">
    <property type="entry name" value="ATPgrasp_YheCD"/>
    <property type="match status" value="1"/>
</dbReference>
<proteinExistence type="predicted"/>
<protein>
    <submittedName>
        <fullName evidence="3">YheC/YheD family protein</fullName>
    </submittedName>
</protein>
<organism evidence="3 4">
    <name type="scientific">Clostridium hominis</name>
    <dbReference type="NCBI Taxonomy" id="2763036"/>
    <lineage>
        <taxon>Bacteria</taxon>
        <taxon>Bacillati</taxon>
        <taxon>Bacillota</taxon>
        <taxon>Clostridia</taxon>
        <taxon>Eubacteriales</taxon>
        <taxon>Clostridiaceae</taxon>
        <taxon>Clostridium</taxon>
    </lineage>
</organism>
<dbReference type="Proteomes" id="UP000596929">
    <property type="component" value="Unassembled WGS sequence"/>
</dbReference>
<gene>
    <name evidence="3" type="ORF">H8S20_14030</name>
</gene>
<evidence type="ECO:0000313" key="4">
    <source>
        <dbReference type="Proteomes" id="UP000596929"/>
    </source>
</evidence>
<dbReference type="Gene3D" id="3.30.470.20">
    <property type="entry name" value="ATP-grasp fold, B domain"/>
    <property type="match status" value="1"/>
</dbReference>
<evidence type="ECO:0000259" key="2">
    <source>
        <dbReference type="PROSITE" id="PS50975"/>
    </source>
</evidence>
<dbReference type="EMBL" id="JACOOO010000031">
    <property type="protein sequence ID" value="MBC5629988.1"/>
    <property type="molecule type" value="Genomic_DNA"/>
</dbReference>
<dbReference type="RefSeq" id="WP_186860501.1">
    <property type="nucleotide sequence ID" value="NZ_JACOOO010000031.1"/>
</dbReference>
<dbReference type="PROSITE" id="PS50975">
    <property type="entry name" value="ATP_GRASP"/>
    <property type="match status" value="1"/>
</dbReference>
<reference evidence="3 4" key="1">
    <citation type="submission" date="2020-08" db="EMBL/GenBank/DDBJ databases">
        <title>Genome public.</title>
        <authorList>
            <person name="Liu C."/>
            <person name="Sun Q."/>
        </authorList>
    </citation>
    <scope>NUCLEOTIDE SEQUENCE [LARGE SCALE GENOMIC DNA]</scope>
    <source>
        <strain evidence="3 4">NSJ-6</strain>
    </source>
</reference>